<dbReference type="Proteomes" id="UP000326837">
    <property type="component" value="Chromosome"/>
</dbReference>
<keyword evidence="1" id="KW-0175">Coiled coil</keyword>
<evidence type="ECO:0000256" key="1">
    <source>
        <dbReference type="SAM" id="Coils"/>
    </source>
</evidence>
<name>A0A5K7XC62_9BACT</name>
<sequence length="158" mass="17980">MLSHSMRSDVRAAAQAACLEHQILDHVKQALRVTLQWKAPAFGLSRKLSSVQFTTKSFMRHLDRMMELEEVEGYMEAVRHDKPNLEARVQRLELQHDEFRDLIEELQPEVAALAALPAARAQVVCHRLIDFLNRVDQHDADEIELLQQSLACDVGGEG</sequence>
<evidence type="ECO:0000313" key="4">
    <source>
        <dbReference type="Proteomes" id="UP000326837"/>
    </source>
</evidence>
<dbReference type="AlphaFoldDB" id="A0A5K7XC62"/>
<evidence type="ECO:0000313" key="3">
    <source>
        <dbReference type="EMBL" id="BBO33945.1"/>
    </source>
</evidence>
<dbReference type="InterPro" id="IPR012312">
    <property type="entry name" value="Hemerythrin-like"/>
</dbReference>
<dbReference type="Pfam" id="PF01814">
    <property type="entry name" value="Hemerythrin"/>
    <property type="match status" value="1"/>
</dbReference>
<feature type="coiled-coil region" evidence="1">
    <location>
        <begin position="75"/>
        <end position="102"/>
    </location>
</feature>
<dbReference type="KEGG" id="lpav:PLANPX_3557"/>
<protein>
    <recommendedName>
        <fullName evidence="2">Hemerythrin-like domain-containing protein</fullName>
    </recommendedName>
</protein>
<evidence type="ECO:0000259" key="2">
    <source>
        <dbReference type="Pfam" id="PF01814"/>
    </source>
</evidence>
<keyword evidence="4" id="KW-1185">Reference proteome</keyword>
<feature type="domain" description="Hemerythrin-like" evidence="2">
    <location>
        <begin position="48"/>
        <end position="144"/>
    </location>
</feature>
<accession>A0A5K7XC62</accession>
<dbReference type="EMBL" id="AP021861">
    <property type="protein sequence ID" value="BBO33945.1"/>
    <property type="molecule type" value="Genomic_DNA"/>
</dbReference>
<gene>
    <name evidence="3" type="ORF">PLANPX_3557</name>
</gene>
<proteinExistence type="predicted"/>
<organism evidence="3 4">
    <name type="scientific">Lacipirellula parvula</name>
    <dbReference type="NCBI Taxonomy" id="2650471"/>
    <lineage>
        <taxon>Bacteria</taxon>
        <taxon>Pseudomonadati</taxon>
        <taxon>Planctomycetota</taxon>
        <taxon>Planctomycetia</taxon>
        <taxon>Pirellulales</taxon>
        <taxon>Lacipirellulaceae</taxon>
        <taxon>Lacipirellula</taxon>
    </lineage>
</organism>
<reference evidence="4" key="1">
    <citation type="submission" date="2019-10" db="EMBL/GenBank/DDBJ databases">
        <title>Lacipirellula parvula gen. nov., sp. nov., representing a lineage of planctomycetes widespread in freshwater anoxic habitats, and description of the family Lacipirellulaceae.</title>
        <authorList>
            <person name="Dedysh S.N."/>
            <person name="Kulichevskaya I.S."/>
            <person name="Beletsky A.V."/>
            <person name="Rakitin A.L."/>
            <person name="Mardanov A.V."/>
            <person name="Ivanova A.A."/>
            <person name="Saltykova V.X."/>
            <person name="Rijpstra W.I.C."/>
            <person name="Sinninghe Damste J.S."/>
            <person name="Ravin N.V."/>
        </authorList>
    </citation>
    <scope>NUCLEOTIDE SEQUENCE [LARGE SCALE GENOMIC DNA]</scope>
    <source>
        <strain evidence="4">PX69</strain>
    </source>
</reference>
<dbReference type="RefSeq" id="WP_152099614.1">
    <property type="nucleotide sequence ID" value="NZ_AP021861.1"/>
</dbReference>